<feature type="region of interest" description="Disordered" evidence="2">
    <location>
        <begin position="154"/>
        <end position="191"/>
    </location>
</feature>
<dbReference type="Pfam" id="PF01575">
    <property type="entry name" value="MaoC_dehydratas"/>
    <property type="match status" value="1"/>
</dbReference>
<evidence type="ECO:0000313" key="5">
    <source>
        <dbReference type="Proteomes" id="UP000272729"/>
    </source>
</evidence>
<dbReference type="InterPro" id="IPR002539">
    <property type="entry name" value="MaoC-like_dom"/>
</dbReference>
<proteinExistence type="inferred from homology"/>
<name>A0A495XPQ5_9PSEU</name>
<evidence type="ECO:0000259" key="3">
    <source>
        <dbReference type="Pfam" id="PF01575"/>
    </source>
</evidence>
<dbReference type="Proteomes" id="UP000272729">
    <property type="component" value="Unassembled WGS sequence"/>
</dbReference>
<organism evidence="4 5">
    <name type="scientific">Saccharothrix variisporea</name>
    <dbReference type="NCBI Taxonomy" id="543527"/>
    <lineage>
        <taxon>Bacteria</taxon>
        <taxon>Bacillati</taxon>
        <taxon>Actinomycetota</taxon>
        <taxon>Actinomycetes</taxon>
        <taxon>Pseudonocardiales</taxon>
        <taxon>Pseudonocardiaceae</taxon>
        <taxon>Saccharothrix</taxon>
    </lineage>
</organism>
<dbReference type="OrthoDB" id="9796589at2"/>
<dbReference type="SUPFAM" id="SSF54637">
    <property type="entry name" value="Thioesterase/thiol ester dehydrase-isomerase"/>
    <property type="match status" value="1"/>
</dbReference>
<dbReference type="InterPro" id="IPR029069">
    <property type="entry name" value="HotDog_dom_sf"/>
</dbReference>
<accession>A0A495XPQ5</accession>
<reference evidence="4 5" key="1">
    <citation type="submission" date="2018-10" db="EMBL/GenBank/DDBJ databases">
        <title>Sequencing the genomes of 1000 actinobacteria strains.</title>
        <authorList>
            <person name="Klenk H.-P."/>
        </authorList>
    </citation>
    <scope>NUCLEOTIDE SEQUENCE [LARGE SCALE GENOMIC DNA]</scope>
    <source>
        <strain evidence="4 5">DSM 43911</strain>
    </source>
</reference>
<sequence length="191" mass="20953">MAHRSPRGMYFEDFEVGWQLDSATRPLTGEVLREFADLTGDRNPLHSAETSGDGGFGRPIAHGVLGMALAIGLIEETGVHEGTTIAMVGLTDWRFRHPVFVGDVLSAHMTVVAKRVSTTDPARGVLTRRLELRNHARVVVQDGTTVLLVRRRPSSGRWPWTRGRPLTADLGPTDAEQPAGQHARPQRPEVP</sequence>
<dbReference type="Gene3D" id="3.10.129.10">
    <property type="entry name" value="Hotdog Thioesterase"/>
    <property type="match status" value="1"/>
</dbReference>
<dbReference type="RefSeq" id="WP_121229111.1">
    <property type="nucleotide sequence ID" value="NZ_JBIUBA010000003.1"/>
</dbReference>
<evidence type="ECO:0000256" key="2">
    <source>
        <dbReference type="SAM" id="MobiDB-lite"/>
    </source>
</evidence>
<dbReference type="InterPro" id="IPR052342">
    <property type="entry name" value="MCH/BMMD"/>
</dbReference>
<dbReference type="PANTHER" id="PTHR43664">
    <property type="entry name" value="MONOAMINE OXIDASE-RELATED"/>
    <property type="match status" value="1"/>
</dbReference>
<feature type="domain" description="MaoC-like" evidence="3">
    <location>
        <begin position="22"/>
        <end position="118"/>
    </location>
</feature>
<comment type="caution">
    <text evidence="4">The sequence shown here is derived from an EMBL/GenBank/DDBJ whole genome shotgun (WGS) entry which is preliminary data.</text>
</comment>
<gene>
    <name evidence="4" type="ORF">DFJ66_7789</name>
</gene>
<evidence type="ECO:0000313" key="4">
    <source>
        <dbReference type="EMBL" id="RKT74433.1"/>
    </source>
</evidence>
<dbReference type="PANTHER" id="PTHR43664:SF1">
    <property type="entry name" value="BETA-METHYLMALYL-COA DEHYDRATASE"/>
    <property type="match status" value="1"/>
</dbReference>
<keyword evidence="5" id="KW-1185">Reference proteome</keyword>
<comment type="similarity">
    <text evidence="1">Belongs to the enoyl-CoA hydratase/isomerase family.</text>
</comment>
<evidence type="ECO:0000256" key="1">
    <source>
        <dbReference type="ARBA" id="ARBA00005254"/>
    </source>
</evidence>
<dbReference type="EMBL" id="RBXR01000001">
    <property type="protein sequence ID" value="RKT74433.1"/>
    <property type="molecule type" value="Genomic_DNA"/>
</dbReference>
<protein>
    <submittedName>
        <fullName evidence="4">Acyl dehydratase</fullName>
    </submittedName>
</protein>
<dbReference type="AlphaFoldDB" id="A0A495XPQ5"/>